<sequence length="119" mass="13341">MPVAAVKEYVGVARDTVANYHGNQILYMCWDGHLMLAAPFSLLVSPEMKFGDVLTGMVAPILQVHPDAAHINWAEARWEKDDEPWTPDPEKSIRDNGLHHKDFLRFSTPGLKGYRGLGI</sequence>
<dbReference type="OrthoDB" id="5343663at2"/>
<dbReference type="InterPro" id="IPR043010">
    <property type="entry name" value="Phenol_hydroxylase_sf"/>
</dbReference>
<proteinExistence type="predicted"/>
<protein>
    <submittedName>
        <fullName evidence="1">Phenol hydroxylase</fullName>
    </submittedName>
</protein>
<dbReference type="RefSeq" id="WP_136385673.1">
    <property type="nucleotide sequence ID" value="NZ_SSOD01000011.1"/>
</dbReference>
<name>A0A4S4ALQ2_9RHOO</name>
<dbReference type="Gene3D" id="3.10.20.560">
    <property type="entry name" value="Phenol hydroxylase"/>
    <property type="match status" value="1"/>
</dbReference>
<dbReference type="EMBL" id="SSOD01000011">
    <property type="protein sequence ID" value="THF60372.1"/>
    <property type="molecule type" value="Genomic_DNA"/>
</dbReference>
<evidence type="ECO:0000313" key="2">
    <source>
        <dbReference type="Proteomes" id="UP000307956"/>
    </source>
</evidence>
<dbReference type="Proteomes" id="UP000307956">
    <property type="component" value="Unassembled WGS sequence"/>
</dbReference>
<gene>
    <name evidence="1" type="ORF">E6O51_14310</name>
</gene>
<dbReference type="GO" id="GO:0018662">
    <property type="term" value="F:phenol 2-monooxygenase activity"/>
    <property type="evidence" value="ECO:0007669"/>
    <property type="project" value="InterPro"/>
</dbReference>
<organism evidence="1 2">
    <name type="scientific">Pseudothauera rhizosphaerae</name>
    <dbReference type="NCBI Taxonomy" id="2565932"/>
    <lineage>
        <taxon>Bacteria</taxon>
        <taxon>Pseudomonadati</taxon>
        <taxon>Pseudomonadota</taxon>
        <taxon>Betaproteobacteria</taxon>
        <taxon>Rhodocyclales</taxon>
        <taxon>Zoogloeaceae</taxon>
        <taxon>Pseudothauera</taxon>
    </lineage>
</organism>
<accession>A0A4S4ALQ2</accession>
<evidence type="ECO:0000313" key="1">
    <source>
        <dbReference type="EMBL" id="THF60372.1"/>
    </source>
</evidence>
<keyword evidence="2" id="KW-1185">Reference proteome</keyword>
<dbReference type="AlphaFoldDB" id="A0A4S4ALQ2"/>
<reference evidence="1 2" key="1">
    <citation type="submission" date="2019-04" db="EMBL/GenBank/DDBJ databases">
        <title>Azoarcus rhizosphaerae sp. nov. isolated from rhizosphere of Ficus religiosa.</title>
        <authorList>
            <person name="Lin S.-Y."/>
            <person name="Hameed A."/>
            <person name="Hsu Y.-H."/>
            <person name="Young C.-C."/>
        </authorList>
    </citation>
    <scope>NUCLEOTIDE SEQUENCE [LARGE SCALE GENOMIC DNA]</scope>
    <source>
        <strain evidence="1 2">CC-YHH848</strain>
    </source>
</reference>
<dbReference type="InterPro" id="IPR006756">
    <property type="entry name" value="Phenol_hydroxylase"/>
</dbReference>
<comment type="caution">
    <text evidence="1">The sequence shown here is derived from an EMBL/GenBank/DDBJ whole genome shotgun (WGS) entry which is preliminary data.</text>
</comment>
<dbReference type="Pfam" id="PF04663">
    <property type="entry name" value="Phenol_monoox"/>
    <property type="match status" value="1"/>
</dbReference>